<comment type="caution">
    <text evidence="1">The sequence shown here is derived from an EMBL/GenBank/DDBJ whole genome shotgun (WGS) entry which is preliminary data.</text>
</comment>
<sequence length="525" mass="58751">MEVSEEDSEGLRRRKRRCGKVDVNSQGRGKSVAFLSLVISCISLASRYLLFFFRCIYTWIFCDAKMTTQHNSAQGFSFFLFSRIKTPLSSRFLRRPFSFLSLFLSLLLLSTSRLLNKSTSSSSPLSLSSFFCVCPVQGISTDFTSSRSLSASLFLSPSSSSTFQASRVSSSSLSSLHSSSSSFSVRDLLPLSHVYHLPSSSSSSSRKQISSKHLSPSLRCSSFHLSPNSGVCTPAFLSSPLITPLSTRRHTSFILKSLSSVLSTKHAFTRSLSKASSSSSFPTNFSPSFSFLNRRNFSCYIPSLRSLPLFSSSSSSSSDSSLSRSPLLRDLLTHLFFSPSSSSSPSPEDSSSTSSSTSCLSSFSSKCMKFFYRLLPSSSSRNQTRSLESAEKKGKFSSATFYRFTSTNEEALKGKGGVFYHLLKAKTCLLTKIHHLWSVCTLHWGETFSHTRVYLQEVRVMIRPLLHLLILHHKPLFFASSLLIRFFKILLYLRYLLDWLPQVNPYLLPFSFIYRATDVYINLFT</sequence>
<dbReference type="RefSeq" id="XP_067921774.1">
    <property type="nucleotide sequence ID" value="XM_068066257.1"/>
</dbReference>
<dbReference type="VEuPathDB" id="ToxoDB:CSUI_006092"/>
<dbReference type="EMBL" id="MIGC01003032">
    <property type="protein sequence ID" value="PHJ20083.1"/>
    <property type="molecule type" value="Genomic_DNA"/>
</dbReference>
<dbReference type="GeneID" id="94429468"/>
<evidence type="ECO:0000313" key="1">
    <source>
        <dbReference type="EMBL" id="PHJ20083.1"/>
    </source>
</evidence>
<organism evidence="1 2">
    <name type="scientific">Cystoisospora suis</name>
    <dbReference type="NCBI Taxonomy" id="483139"/>
    <lineage>
        <taxon>Eukaryota</taxon>
        <taxon>Sar</taxon>
        <taxon>Alveolata</taxon>
        <taxon>Apicomplexa</taxon>
        <taxon>Conoidasida</taxon>
        <taxon>Coccidia</taxon>
        <taxon>Eucoccidiorida</taxon>
        <taxon>Eimeriorina</taxon>
        <taxon>Sarcocystidae</taxon>
        <taxon>Cystoisospora</taxon>
    </lineage>
</organism>
<accession>A0A2C6KVN1</accession>
<evidence type="ECO:0000313" key="2">
    <source>
        <dbReference type="Proteomes" id="UP000221165"/>
    </source>
</evidence>
<name>A0A2C6KVN1_9APIC</name>
<feature type="non-terminal residue" evidence="1">
    <location>
        <position position="525"/>
    </location>
</feature>
<protein>
    <submittedName>
        <fullName evidence="1">Yggt family protein</fullName>
    </submittedName>
</protein>
<reference evidence="1 2" key="1">
    <citation type="journal article" date="2017" name="Int. J. Parasitol.">
        <title>The genome of the protozoan parasite Cystoisospora suis and a reverse vaccinology approach to identify vaccine candidates.</title>
        <authorList>
            <person name="Palmieri N."/>
            <person name="Shrestha A."/>
            <person name="Ruttkowski B."/>
            <person name="Beck T."/>
            <person name="Vogl C."/>
            <person name="Tomley F."/>
            <person name="Blake D.P."/>
            <person name="Joachim A."/>
        </authorList>
    </citation>
    <scope>NUCLEOTIDE SEQUENCE [LARGE SCALE GENOMIC DNA]</scope>
    <source>
        <strain evidence="1 2">Wien I</strain>
    </source>
</reference>
<proteinExistence type="predicted"/>
<dbReference type="AlphaFoldDB" id="A0A2C6KVN1"/>
<keyword evidence="2" id="KW-1185">Reference proteome</keyword>
<dbReference type="OrthoDB" id="392195at2759"/>
<dbReference type="Proteomes" id="UP000221165">
    <property type="component" value="Unassembled WGS sequence"/>
</dbReference>
<gene>
    <name evidence="1" type="ORF">CSUI_006092</name>
</gene>